<name>A0ABN9BBZ0_9NEOB</name>
<evidence type="ECO:0000313" key="3">
    <source>
        <dbReference type="Proteomes" id="UP001162483"/>
    </source>
</evidence>
<dbReference type="Proteomes" id="UP001162483">
    <property type="component" value="Unassembled WGS sequence"/>
</dbReference>
<gene>
    <name evidence="2" type="ORF">SPARVUS_LOCUS2595600</name>
</gene>
<evidence type="ECO:0000256" key="1">
    <source>
        <dbReference type="SAM" id="Phobius"/>
    </source>
</evidence>
<keyword evidence="1" id="KW-1133">Transmembrane helix</keyword>
<keyword evidence="1" id="KW-0472">Membrane</keyword>
<reference evidence="2" key="1">
    <citation type="submission" date="2023-05" db="EMBL/GenBank/DDBJ databases">
        <authorList>
            <person name="Stuckert A."/>
        </authorList>
    </citation>
    <scope>NUCLEOTIDE SEQUENCE</scope>
</reference>
<comment type="caution">
    <text evidence="2">The sequence shown here is derived from an EMBL/GenBank/DDBJ whole genome shotgun (WGS) entry which is preliminary data.</text>
</comment>
<accession>A0ABN9BBZ0</accession>
<dbReference type="EMBL" id="CATNWA010003326">
    <property type="protein sequence ID" value="CAI9545095.1"/>
    <property type="molecule type" value="Genomic_DNA"/>
</dbReference>
<keyword evidence="3" id="KW-1185">Reference proteome</keyword>
<proteinExistence type="predicted"/>
<sequence>MKLLSSSVCLQDRPALVLQRWILHISTETEHVPMDMILTQIASYLLMNIAALMLLLALLIVRMKKLKQSSSGSQPALKTMSVGRCIVHLKWIQYQITLNHTGLLTA</sequence>
<evidence type="ECO:0000313" key="2">
    <source>
        <dbReference type="EMBL" id="CAI9545095.1"/>
    </source>
</evidence>
<organism evidence="2 3">
    <name type="scientific">Staurois parvus</name>
    <dbReference type="NCBI Taxonomy" id="386267"/>
    <lineage>
        <taxon>Eukaryota</taxon>
        <taxon>Metazoa</taxon>
        <taxon>Chordata</taxon>
        <taxon>Craniata</taxon>
        <taxon>Vertebrata</taxon>
        <taxon>Euteleostomi</taxon>
        <taxon>Amphibia</taxon>
        <taxon>Batrachia</taxon>
        <taxon>Anura</taxon>
        <taxon>Neobatrachia</taxon>
        <taxon>Ranoidea</taxon>
        <taxon>Ranidae</taxon>
        <taxon>Staurois</taxon>
    </lineage>
</organism>
<keyword evidence="1" id="KW-0812">Transmembrane</keyword>
<protein>
    <submittedName>
        <fullName evidence="2">Uncharacterized protein</fullName>
    </submittedName>
</protein>
<feature type="transmembrane region" description="Helical" evidence="1">
    <location>
        <begin position="41"/>
        <end position="61"/>
    </location>
</feature>